<evidence type="ECO:0000313" key="2">
    <source>
        <dbReference type="EMBL" id="MDY0854740.1"/>
    </source>
</evidence>
<dbReference type="AlphaFoldDB" id="A0AAW9GMI6"/>
<evidence type="ECO:0000313" key="3">
    <source>
        <dbReference type="Proteomes" id="UP001274571"/>
    </source>
</evidence>
<accession>A0AAW9GMI6</accession>
<feature type="coiled-coil region" evidence="1">
    <location>
        <begin position="12"/>
        <end position="46"/>
    </location>
</feature>
<name>A0AAW9GMI6_BACTU</name>
<reference evidence="2" key="1">
    <citation type="submission" date="2023-11" db="EMBL/GenBank/DDBJ databases">
        <title>Genome Sequence of Bacillus thuringiensis stain BLB 30AF.</title>
        <authorList>
            <person name="Farhat A."/>
        </authorList>
    </citation>
    <scope>NUCLEOTIDE SEQUENCE</scope>
    <source>
        <strain evidence="2">BLB30AF</strain>
    </source>
</reference>
<dbReference type="EMBL" id="JAXCMD010000014">
    <property type="protein sequence ID" value="MDY0854740.1"/>
    <property type="molecule type" value="Genomic_DNA"/>
</dbReference>
<dbReference type="RefSeq" id="WP_320483739.1">
    <property type="nucleotide sequence ID" value="NZ_JAXCMD010000014.1"/>
</dbReference>
<evidence type="ECO:0000256" key="1">
    <source>
        <dbReference type="SAM" id="Coils"/>
    </source>
</evidence>
<comment type="caution">
    <text evidence="2">The sequence shown here is derived from an EMBL/GenBank/DDBJ whole genome shotgun (WGS) entry which is preliminary data.</text>
</comment>
<dbReference type="Proteomes" id="UP001274571">
    <property type="component" value="Unassembled WGS sequence"/>
</dbReference>
<protein>
    <submittedName>
        <fullName evidence="2">Uncharacterized protein</fullName>
    </submittedName>
</protein>
<proteinExistence type="predicted"/>
<sequence length="284" mass="32021">MTGLDDLFYPDNSNRKKRVEQLMSQCADLTNEIADNKIKIDELLQMVSETVRNEYKNIGIKNIEYEKINIAPDWYVTLPKTISLGVFATWATKSMKILADKIFIAYLLKQGRIGEAAFSKLVGLPKWFKFGGTAGSAVGGLVITVAIEAVIDAIIGANVRDKLQNAIKVLAKPRIELLYTKLLSDYAKDVLTGIKTQIELHSETLRESGIVLDEKQLKALINGVSEKVVETMEKLNKKPTRKTALEEFQKKDKFLNAWTIEDPSNEEFKKIVEELEEANKKQNI</sequence>
<gene>
    <name evidence="2" type="ORF">SOH20_28320</name>
</gene>
<keyword evidence="1" id="KW-0175">Coiled coil</keyword>
<organism evidence="2 3">
    <name type="scientific">Bacillus thuringiensis</name>
    <dbReference type="NCBI Taxonomy" id="1428"/>
    <lineage>
        <taxon>Bacteria</taxon>
        <taxon>Bacillati</taxon>
        <taxon>Bacillota</taxon>
        <taxon>Bacilli</taxon>
        <taxon>Bacillales</taxon>
        <taxon>Bacillaceae</taxon>
        <taxon>Bacillus</taxon>
        <taxon>Bacillus cereus group</taxon>
    </lineage>
</organism>